<dbReference type="Pfam" id="PF05175">
    <property type="entry name" value="MTS"/>
    <property type="match status" value="1"/>
</dbReference>
<evidence type="ECO:0000256" key="2">
    <source>
        <dbReference type="ARBA" id="ARBA00022679"/>
    </source>
</evidence>
<dbReference type="SUPFAM" id="SSF53335">
    <property type="entry name" value="S-adenosyl-L-methionine-dependent methyltransferases"/>
    <property type="match status" value="1"/>
</dbReference>
<keyword evidence="9" id="KW-1185">Reference proteome</keyword>
<feature type="binding site" evidence="5">
    <location>
        <begin position="202"/>
        <end position="205"/>
    </location>
    <ligand>
        <name>substrate</name>
    </ligand>
</feature>
<dbReference type="Gene3D" id="1.10.8.10">
    <property type="entry name" value="DNA helicase RuvA subunit, C-terminal domain"/>
    <property type="match status" value="1"/>
</dbReference>
<comment type="similarity">
    <text evidence="5">Belongs to the protein N5-glutamine methyltransferase family. PrmC subfamily.</text>
</comment>
<evidence type="ECO:0000256" key="3">
    <source>
        <dbReference type="ARBA" id="ARBA00022691"/>
    </source>
</evidence>
<feature type="binding site" evidence="5">
    <location>
        <position position="161"/>
    </location>
    <ligand>
        <name>S-adenosyl-L-methionine</name>
        <dbReference type="ChEBI" id="CHEBI:59789"/>
    </ligand>
</feature>
<comment type="catalytic activity">
    <reaction evidence="4 5">
        <text>L-glutaminyl-[peptide chain release factor] + S-adenosyl-L-methionine = N(5)-methyl-L-glutaminyl-[peptide chain release factor] + S-adenosyl-L-homocysteine + H(+)</text>
        <dbReference type="Rhea" id="RHEA:42896"/>
        <dbReference type="Rhea" id="RHEA-COMP:10271"/>
        <dbReference type="Rhea" id="RHEA-COMP:10272"/>
        <dbReference type="ChEBI" id="CHEBI:15378"/>
        <dbReference type="ChEBI" id="CHEBI:30011"/>
        <dbReference type="ChEBI" id="CHEBI:57856"/>
        <dbReference type="ChEBI" id="CHEBI:59789"/>
        <dbReference type="ChEBI" id="CHEBI:61891"/>
        <dbReference type="EC" id="2.1.1.297"/>
    </reaction>
</comment>
<keyword evidence="3 5" id="KW-0949">S-adenosyl-L-methionine</keyword>
<dbReference type="InterPro" id="IPR002052">
    <property type="entry name" value="DNA_methylase_N6_adenine_CS"/>
</dbReference>
<evidence type="ECO:0000259" key="6">
    <source>
        <dbReference type="Pfam" id="PF05175"/>
    </source>
</evidence>
<dbReference type="EMBL" id="BAABRN010000134">
    <property type="protein sequence ID" value="GAA5504480.1"/>
    <property type="molecule type" value="Genomic_DNA"/>
</dbReference>
<sequence>MPTLRELLNSSIQTLQNAGVPSPEVDARELVLHALGLNRTALLTRANEEISATDAAKVAALIEHRAARIPLQHLIGEVEWGGIRLKTDARALVPRPETEVLLTLARQNVERRTWNVEKHSDHDPRSTIHDPLTILDIGTGSGALALALKAALPDAQVWATDISAEALALARENAELNGLEVHFELGSLFADLRGPFDLIVSNPPYLPAADKLTADPEVRHDPEVALYSGSDGLDLARALVAQAGDFLAPRGTLLLELDPRNVRQMAQEMRGWHTEVWPDLTGRERFLNAQREH</sequence>
<accession>A0ABP9VGY7</accession>
<dbReference type="HAMAP" id="MF_02126">
    <property type="entry name" value="RF_methyltr_PrmC"/>
    <property type="match status" value="1"/>
</dbReference>
<feature type="binding site" evidence="5">
    <location>
        <begin position="138"/>
        <end position="142"/>
    </location>
    <ligand>
        <name>S-adenosyl-L-methionine</name>
        <dbReference type="ChEBI" id="CHEBI:59789"/>
    </ligand>
</feature>
<reference evidence="8 9" key="1">
    <citation type="submission" date="2024-02" db="EMBL/GenBank/DDBJ databases">
        <title>Deinococcus xinjiangensis NBRC 107630.</title>
        <authorList>
            <person name="Ichikawa N."/>
            <person name="Katano-Makiyama Y."/>
            <person name="Hidaka K."/>
        </authorList>
    </citation>
    <scope>NUCLEOTIDE SEQUENCE [LARGE SCALE GENOMIC DNA]</scope>
    <source>
        <strain evidence="8 9">NBRC 107630</strain>
    </source>
</reference>
<evidence type="ECO:0000313" key="9">
    <source>
        <dbReference type="Proteomes" id="UP001458946"/>
    </source>
</evidence>
<feature type="domain" description="Methyltransferase small" evidence="6">
    <location>
        <begin position="133"/>
        <end position="206"/>
    </location>
</feature>
<protein>
    <recommendedName>
        <fullName evidence="5">Release factor glutamine methyltransferase</fullName>
        <shortName evidence="5">RF MTase</shortName>
        <ecNumber evidence="5">2.1.1.297</ecNumber>
    </recommendedName>
    <alternativeName>
        <fullName evidence="5">N5-glutamine methyltransferase PrmC</fullName>
    </alternativeName>
    <alternativeName>
        <fullName evidence="5">Protein-(glutamine-N5) MTase PrmC</fullName>
    </alternativeName>
    <alternativeName>
        <fullName evidence="5">Protein-glutamine N-methyltransferase PrmC</fullName>
    </alternativeName>
</protein>
<dbReference type="PANTHER" id="PTHR18895:SF74">
    <property type="entry name" value="MTRF1L RELEASE FACTOR GLUTAMINE METHYLTRANSFERASE"/>
    <property type="match status" value="1"/>
</dbReference>
<dbReference type="InterPro" id="IPR007848">
    <property type="entry name" value="Small_mtfrase_dom"/>
</dbReference>
<keyword evidence="1 5" id="KW-0489">Methyltransferase</keyword>
<dbReference type="PROSITE" id="PS00092">
    <property type="entry name" value="N6_MTASE"/>
    <property type="match status" value="1"/>
</dbReference>
<feature type="binding site" evidence="5">
    <location>
        <position position="202"/>
    </location>
    <ligand>
        <name>S-adenosyl-L-methionine</name>
        <dbReference type="ChEBI" id="CHEBI:59789"/>
    </ligand>
</feature>
<organism evidence="8 9">
    <name type="scientific">Deinococcus xinjiangensis</name>
    <dbReference type="NCBI Taxonomy" id="457454"/>
    <lineage>
        <taxon>Bacteria</taxon>
        <taxon>Thermotogati</taxon>
        <taxon>Deinococcota</taxon>
        <taxon>Deinococci</taxon>
        <taxon>Deinococcales</taxon>
        <taxon>Deinococcaceae</taxon>
        <taxon>Deinococcus</taxon>
    </lineage>
</organism>
<dbReference type="GO" id="GO:0008168">
    <property type="term" value="F:methyltransferase activity"/>
    <property type="evidence" value="ECO:0007669"/>
    <property type="project" value="UniProtKB-KW"/>
</dbReference>
<dbReference type="EC" id="2.1.1.297" evidence="5"/>
<dbReference type="NCBIfam" id="TIGR00536">
    <property type="entry name" value="hemK_fam"/>
    <property type="match status" value="1"/>
</dbReference>
<dbReference type="InterPro" id="IPR019874">
    <property type="entry name" value="RF_methyltr_PrmC"/>
</dbReference>
<dbReference type="CDD" id="cd02440">
    <property type="entry name" value="AdoMet_MTases"/>
    <property type="match status" value="1"/>
</dbReference>
<dbReference type="Pfam" id="PF17827">
    <property type="entry name" value="PrmC_N"/>
    <property type="match status" value="1"/>
</dbReference>
<evidence type="ECO:0000256" key="1">
    <source>
        <dbReference type="ARBA" id="ARBA00022603"/>
    </source>
</evidence>
<proteinExistence type="inferred from homology"/>
<comment type="caution">
    <text evidence="5">Lacks conserved residue(s) required for the propagation of feature annotation.</text>
</comment>
<comment type="caution">
    <text evidence="8">The sequence shown here is derived from an EMBL/GenBank/DDBJ whole genome shotgun (WGS) entry which is preliminary data.</text>
</comment>
<dbReference type="InterPro" id="IPR050320">
    <property type="entry name" value="N5-glutamine_MTase"/>
</dbReference>
<evidence type="ECO:0000256" key="4">
    <source>
        <dbReference type="ARBA" id="ARBA00048391"/>
    </source>
</evidence>
<dbReference type="Gene3D" id="3.40.50.150">
    <property type="entry name" value="Vaccinia Virus protein VP39"/>
    <property type="match status" value="1"/>
</dbReference>
<comment type="function">
    <text evidence="5">Methylates the class 1 translation termination release factors RF1/PrfA and RF2/PrfB on the glutamine residue of the universally conserved GGQ motif.</text>
</comment>
<evidence type="ECO:0000259" key="7">
    <source>
        <dbReference type="Pfam" id="PF17827"/>
    </source>
</evidence>
<dbReference type="InterPro" id="IPR040758">
    <property type="entry name" value="PrmC_N"/>
</dbReference>
<dbReference type="InterPro" id="IPR029063">
    <property type="entry name" value="SAM-dependent_MTases_sf"/>
</dbReference>
<keyword evidence="2 5" id="KW-0808">Transferase</keyword>
<evidence type="ECO:0000313" key="8">
    <source>
        <dbReference type="EMBL" id="GAA5504480.1"/>
    </source>
</evidence>
<dbReference type="Proteomes" id="UP001458946">
    <property type="component" value="Unassembled WGS sequence"/>
</dbReference>
<evidence type="ECO:0000256" key="5">
    <source>
        <dbReference type="HAMAP-Rule" id="MF_02126"/>
    </source>
</evidence>
<feature type="domain" description="Release factor glutamine methyltransferase N-terminal" evidence="7">
    <location>
        <begin position="6"/>
        <end position="76"/>
    </location>
</feature>
<dbReference type="GO" id="GO:0032259">
    <property type="term" value="P:methylation"/>
    <property type="evidence" value="ECO:0007669"/>
    <property type="project" value="UniProtKB-KW"/>
</dbReference>
<dbReference type="NCBIfam" id="TIGR03534">
    <property type="entry name" value="RF_mod_PrmC"/>
    <property type="match status" value="1"/>
</dbReference>
<name>A0ABP9VGY7_9DEIO</name>
<dbReference type="PANTHER" id="PTHR18895">
    <property type="entry name" value="HEMK METHYLTRANSFERASE"/>
    <property type="match status" value="1"/>
</dbReference>
<gene>
    <name evidence="5 8" type="primary">prmC</name>
    <name evidence="8" type="ORF">Dxin01_04254</name>
</gene>
<dbReference type="InterPro" id="IPR004556">
    <property type="entry name" value="HemK-like"/>
</dbReference>